<dbReference type="GO" id="GO:0008270">
    <property type="term" value="F:zinc ion binding"/>
    <property type="evidence" value="ECO:0007669"/>
    <property type="project" value="UniProtKB-KW"/>
</dbReference>
<evidence type="ECO:0000259" key="2">
    <source>
        <dbReference type="PROSITE" id="PS50966"/>
    </source>
</evidence>
<dbReference type="PANTHER" id="PTHR31569">
    <property type="entry name" value="SWIM-TYPE DOMAIN-CONTAINING PROTEIN"/>
    <property type="match status" value="1"/>
</dbReference>
<keyword evidence="1" id="KW-0863">Zinc-finger</keyword>
<proteinExistence type="predicted"/>
<sequence length="517" mass="58423">MVRLGFDGKAIRAMLRMSTEELAQISETAQSIPSSMRISGQDVYNALRRRLDAETFLAPEMSESLKLWIHQLSEANWSTIFESLPIPGEPAALCLGLVSPWQREMIKKYGDTVCLDSTHNTCVTEDGGKIFLYTLVARDRTTGKGTPLAFMVTDRETHHPLVRFLRWMHEATGFSPRSILIDCSDTEALAIKLAFDDTDVIPVILYCYWHLLNLFRAWEKNVKSKVKLGRMASKEDTAETLRDAMKSLYGLMEAASEAEFDARVDEFTAEWGDQKAFVLYVQTEWLTCKERWVKAWRAHAHYAIDTNNFIESWHSNLKRNYLKLMRRRRLDFIIRVLTQEVVPDFMRAHVRRADELLLEDAEGRVHESGNDMILVDSFTQDDVSYHVQVADSAISACSCPYHASTSLPCKHMFLAQRVTTYSIRRDKATLPAAAQPAPPFDVHTHAAEKRAMCARIAAEITKLSSTSAFARLAQGNDTALLPFSRTDLATLLSSLESARRSAHVLLAGTAPHAPQTY</sequence>
<gene>
    <name evidence="3" type="ORF">EXIGLDRAFT_783879</name>
</gene>
<dbReference type="EMBL" id="KV426915">
    <property type="protein sequence ID" value="KZV78403.1"/>
    <property type="molecule type" value="Genomic_DNA"/>
</dbReference>
<name>A0A166MU83_EXIGL</name>
<keyword evidence="1" id="KW-0862">Zinc</keyword>
<dbReference type="InParanoid" id="A0A166MU83"/>
<dbReference type="InterPro" id="IPR007527">
    <property type="entry name" value="Znf_SWIM"/>
</dbReference>
<dbReference type="OrthoDB" id="2894435at2759"/>
<protein>
    <recommendedName>
        <fullName evidence="2">SWIM-type domain-containing protein</fullName>
    </recommendedName>
</protein>
<feature type="domain" description="SWIM-type" evidence="2">
    <location>
        <begin position="385"/>
        <end position="420"/>
    </location>
</feature>
<dbReference type="Proteomes" id="UP000077266">
    <property type="component" value="Unassembled WGS sequence"/>
</dbReference>
<evidence type="ECO:0000256" key="1">
    <source>
        <dbReference type="PROSITE-ProRule" id="PRU00325"/>
    </source>
</evidence>
<dbReference type="PANTHER" id="PTHR31569:SF4">
    <property type="entry name" value="SWIM-TYPE DOMAIN-CONTAINING PROTEIN"/>
    <property type="match status" value="1"/>
</dbReference>
<evidence type="ECO:0000313" key="4">
    <source>
        <dbReference type="Proteomes" id="UP000077266"/>
    </source>
</evidence>
<dbReference type="PROSITE" id="PS50966">
    <property type="entry name" value="ZF_SWIM"/>
    <property type="match status" value="1"/>
</dbReference>
<accession>A0A166MU83</accession>
<evidence type="ECO:0000313" key="3">
    <source>
        <dbReference type="EMBL" id="KZV78403.1"/>
    </source>
</evidence>
<keyword evidence="4" id="KW-1185">Reference proteome</keyword>
<dbReference type="STRING" id="1314781.A0A166MU83"/>
<dbReference type="AlphaFoldDB" id="A0A166MU83"/>
<reference evidence="3 4" key="1">
    <citation type="journal article" date="2016" name="Mol. Biol. Evol.">
        <title>Comparative Genomics of Early-Diverging Mushroom-Forming Fungi Provides Insights into the Origins of Lignocellulose Decay Capabilities.</title>
        <authorList>
            <person name="Nagy L.G."/>
            <person name="Riley R."/>
            <person name="Tritt A."/>
            <person name="Adam C."/>
            <person name="Daum C."/>
            <person name="Floudas D."/>
            <person name="Sun H."/>
            <person name="Yadav J.S."/>
            <person name="Pangilinan J."/>
            <person name="Larsson K.H."/>
            <person name="Matsuura K."/>
            <person name="Barry K."/>
            <person name="Labutti K."/>
            <person name="Kuo R."/>
            <person name="Ohm R.A."/>
            <person name="Bhattacharya S.S."/>
            <person name="Shirouzu T."/>
            <person name="Yoshinaga Y."/>
            <person name="Martin F.M."/>
            <person name="Grigoriev I.V."/>
            <person name="Hibbett D.S."/>
        </authorList>
    </citation>
    <scope>NUCLEOTIDE SEQUENCE [LARGE SCALE GENOMIC DNA]</scope>
    <source>
        <strain evidence="3 4">HHB12029</strain>
    </source>
</reference>
<keyword evidence="1" id="KW-0479">Metal-binding</keyword>
<organism evidence="3 4">
    <name type="scientific">Exidia glandulosa HHB12029</name>
    <dbReference type="NCBI Taxonomy" id="1314781"/>
    <lineage>
        <taxon>Eukaryota</taxon>
        <taxon>Fungi</taxon>
        <taxon>Dikarya</taxon>
        <taxon>Basidiomycota</taxon>
        <taxon>Agaricomycotina</taxon>
        <taxon>Agaricomycetes</taxon>
        <taxon>Auriculariales</taxon>
        <taxon>Exidiaceae</taxon>
        <taxon>Exidia</taxon>
    </lineage>
</organism>
<dbReference type="InterPro" id="IPR052579">
    <property type="entry name" value="Zinc_finger_SWIM"/>
</dbReference>